<name>A0A8C5QX42_9ANUR</name>
<evidence type="ECO:0000256" key="7">
    <source>
        <dbReference type="ARBA" id="ARBA00023242"/>
    </source>
</evidence>
<keyword evidence="7" id="KW-0539">Nucleus</keyword>
<dbReference type="Proteomes" id="UP000694569">
    <property type="component" value="Unplaced"/>
</dbReference>
<evidence type="ECO:0000256" key="1">
    <source>
        <dbReference type="ARBA" id="ARBA00004123"/>
    </source>
</evidence>
<dbReference type="OrthoDB" id="274660at2759"/>
<evidence type="ECO:0000256" key="2">
    <source>
        <dbReference type="ARBA" id="ARBA00022723"/>
    </source>
</evidence>
<feature type="domain" description="LIM zinc-binding" evidence="9">
    <location>
        <begin position="161"/>
        <end position="220"/>
    </location>
</feature>
<dbReference type="SMART" id="SM00132">
    <property type="entry name" value="LIM"/>
    <property type="match status" value="4"/>
</dbReference>
<dbReference type="GO" id="GO:0005634">
    <property type="term" value="C:nucleus"/>
    <property type="evidence" value="ECO:0007669"/>
    <property type="project" value="UniProtKB-SubCell"/>
</dbReference>
<accession>A0A8C5QX42</accession>
<dbReference type="GeneTree" id="ENSGT00950000183028"/>
<sequence length="280" mass="31931">MENSDFDCQYCNESLYGKKYAVKDDGSYCVKCFDELFANICEGCKKPIECDSKDFSYKDSHWHEACFKCDKCTRSLVENPFAAKDEVLLCIDCYSTEYSSKCFGCKATIMPGSRKMEYKGSNWHETCFVCQSCRQPIGIKHFIPKQSNIYCMPCYEKHYANHCKSCQKVITSEGISFQDQPWHSECFKCSSCKKRLAGEKFTSREESPYCMECFGNLYAKRCASCAQPITAQGGGKYISFEDHQWHSDCFICAKCTASLVGQRFIAQKDEIFCPGCCHGS</sequence>
<feature type="domain" description="LIM zinc-binding" evidence="9">
    <location>
        <begin position="101"/>
        <end position="160"/>
    </location>
</feature>
<gene>
    <name evidence="10" type="primary">FHL5</name>
</gene>
<evidence type="ECO:0000256" key="4">
    <source>
        <dbReference type="ARBA" id="ARBA00022771"/>
    </source>
</evidence>
<dbReference type="PROSITE" id="PS50023">
    <property type="entry name" value="LIM_DOMAIN_2"/>
    <property type="match status" value="4"/>
</dbReference>
<evidence type="ECO:0000256" key="6">
    <source>
        <dbReference type="ARBA" id="ARBA00023038"/>
    </source>
</evidence>
<keyword evidence="2 8" id="KW-0479">Metal-binding</keyword>
<evidence type="ECO:0000313" key="11">
    <source>
        <dbReference type="Proteomes" id="UP000694569"/>
    </source>
</evidence>
<dbReference type="PANTHER" id="PTHR24205">
    <property type="entry name" value="FOUR AND A HALF LIM DOMAINS PROTEIN"/>
    <property type="match status" value="1"/>
</dbReference>
<evidence type="ECO:0000256" key="3">
    <source>
        <dbReference type="ARBA" id="ARBA00022737"/>
    </source>
</evidence>
<dbReference type="FunFam" id="2.10.110.10:FF:000013">
    <property type="entry name" value="Four and a half LIM domains 1"/>
    <property type="match status" value="1"/>
</dbReference>
<dbReference type="InterPro" id="IPR001781">
    <property type="entry name" value="Znf_LIM"/>
</dbReference>
<dbReference type="SUPFAM" id="SSF57716">
    <property type="entry name" value="Glucocorticoid receptor-like (DNA-binding domain)"/>
    <property type="match status" value="5"/>
</dbReference>
<dbReference type="GO" id="GO:0030018">
    <property type="term" value="C:Z disc"/>
    <property type="evidence" value="ECO:0007669"/>
    <property type="project" value="TreeGrafter"/>
</dbReference>
<dbReference type="InterPro" id="IPR056807">
    <property type="entry name" value="LIM_FHL1/2/3/5_N"/>
</dbReference>
<keyword evidence="3" id="KW-0677">Repeat</keyword>
<protein>
    <submittedName>
        <fullName evidence="10">Four and a half LIM domains 5</fullName>
    </submittedName>
</protein>
<keyword evidence="11" id="KW-1185">Reference proteome</keyword>
<keyword evidence="6 8" id="KW-0440">LIM domain</keyword>
<proteinExistence type="predicted"/>
<dbReference type="PROSITE" id="PS00478">
    <property type="entry name" value="LIM_DOMAIN_1"/>
    <property type="match status" value="3"/>
</dbReference>
<keyword evidence="5 8" id="KW-0862">Zinc</keyword>
<dbReference type="GO" id="GO:0003712">
    <property type="term" value="F:transcription coregulator activity"/>
    <property type="evidence" value="ECO:0007669"/>
    <property type="project" value="TreeGrafter"/>
</dbReference>
<evidence type="ECO:0000259" key="9">
    <source>
        <dbReference type="PROSITE" id="PS50023"/>
    </source>
</evidence>
<dbReference type="CDD" id="cd09343">
    <property type="entry name" value="LIM1_FHL"/>
    <property type="match status" value="1"/>
</dbReference>
<dbReference type="Pfam" id="PF25076">
    <property type="entry name" value="LIM_FHL2-3_N"/>
    <property type="match status" value="1"/>
</dbReference>
<dbReference type="Pfam" id="PF00412">
    <property type="entry name" value="LIM"/>
    <property type="match status" value="4"/>
</dbReference>
<keyword evidence="4" id="KW-0863">Zinc-finger</keyword>
<feature type="domain" description="LIM zinc-binding" evidence="9">
    <location>
        <begin position="221"/>
        <end position="280"/>
    </location>
</feature>
<reference evidence="10" key="1">
    <citation type="submission" date="2025-08" db="UniProtKB">
        <authorList>
            <consortium name="Ensembl"/>
        </authorList>
    </citation>
    <scope>IDENTIFICATION</scope>
</reference>
<evidence type="ECO:0000256" key="5">
    <source>
        <dbReference type="ARBA" id="ARBA00022833"/>
    </source>
</evidence>
<dbReference type="GO" id="GO:0008270">
    <property type="term" value="F:zinc ion binding"/>
    <property type="evidence" value="ECO:0007669"/>
    <property type="project" value="UniProtKB-KW"/>
</dbReference>
<evidence type="ECO:0000256" key="8">
    <source>
        <dbReference type="PROSITE-ProRule" id="PRU00125"/>
    </source>
</evidence>
<dbReference type="FunFam" id="2.10.110.10:FF:000030">
    <property type="entry name" value="Four and a half LIM domains protein 2"/>
    <property type="match status" value="1"/>
</dbReference>
<dbReference type="FunFam" id="2.10.110.10:FF:000070">
    <property type="entry name" value="Four and a half LIM domains 3"/>
    <property type="match status" value="1"/>
</dbReference>
<dbReference type="Gene3D" id="2.10.110.10">
    <property type="entry name" value="Cysteine Rich Protein"/>
    <property type="match status" value="4"/>
</dbReference>
<evidence type="ECO:0000313" key="10">
    <source>
        <dbReference type="Ensembl" id="ENSLLEP00000044271.1"/>
    </source>
</evidence>
<feature type="domain" description="LIM zinc-binding" evidence="9">
    <location>
        <begin position="39"/>
        <end position="100"/>
    </location>
</feature>
<dbReference type="Ensembl" id="ENSLLET00000046048.1">
    <property type="protein sequence ID" value="ENSLLEP00000044271.1"/>
    <property type="gene ID" value="ENSLLEG00000028132.1"/>
</dbReference>
<comment type="subcellular location">
    <subcellularLocation>
        <location evidence="1">Nucleus</location>
    </subcellularLocation>
</comment>
<organism evidence="10 11">
    <name type="scientific">Leptobrachium leishanense</name>
    <name type="common">Leishan spiny toad</name>
    <dbReference type="NCBI Taxonomy" id="445787"/>
    <lineage>
        <taxon>Eukaryota</taxon>
        <taxon>Metazoa</taxon>
        <taxon>Chordata</taxon>
        <taxon>Craniata</taxon>
        <taxon>Vertebrata</taxon>
        <taxon>Euteleostomi</taxon>
        <taxon>Amphibia</taxon>
        <taxon>Batrachia</taxon>
        <taxon>Anura</taxon>
        <taxon>Pelobatoidea</taxon>
        <taxon>Megophryidae</taxon>
        <taxon>Leptobrachium</taxon>
    </lineage>
</organism>
<dbReference type="AlphaFoldDB" id="A0A8C5QX42"/>
<dbReference type="PANTHER" id="PTHR24205:SF7">
    <property type="entry name" value="FOUR AND A HALF LIM DOMAINS PROTEIN 5"/>
    <property type="match status" value="1"/>
</dbReference>
<reference evidence="10" key="2">
    <citation type="submission" date="2025-09" db="UniProtKB">
        <authorList>
            <consortium name="Ensembl"/>
        </authorList>
    </citation>
    <scope>IDENTIFICATION</scope>
</reference>